<evidence type="ECO:0000256" key="1">
    <source>
        <dbReference type="ARBA" id="ARBA00001968"/>
    </source>
</evidence>
<keyword evidence="2 4" id="KW-0378">Hydrolase</keyword>
<organism evidence="5 6">
    <name type="scientific">Candidatus Liberibacter ctenarytainae</name>
    <dbReference type="NCBI Taxonomy" id="2020335"/>
    <lineage>
        <taxon>Bacteria</taxon>
        <taxon>Pseudomonadati</taxon>
        <taxon>Pseudomonadota</taxon>
        <taxon>Alphaproteobacteria</taxon>
        <taxon>Hyphomicrobiales</taxon>
        <taxon>Rhizobiaceae</taxon>
        <taxon>Liberibacter</taxon>
    </lineage>
</organism>
<feature type="active site" description="Proton acceptor" evidence="4">
    <location>
        <position position="77"/>
    </location>
</feature>
<dbReference type="GO" id="GO:0009117">
    <property type="term" value="P:nucleotide metabolic process"/>
    <property type="evidence" value="ECO:0007669"/>
    <property type="project" value="UniProtKB-KW"/>
</dbReference>
<dbReference type="Gene3D" id="3.90.950.10">
    <property type="match status" value="1"/>
</dbReference>
<dbReference type="AlphaFoldDB" id="A0A937AL18"/>
<dbReference type="GO" id="GO:0005737">
    <property type="term" value="C:cytoplasm"/>
    <property type="evidence" value="ECO:0007669"/>
    <property type="project" value="UniProtKB-SubCell"/>
</dbReference>
<keyword evidence="4" id="KW-0963">Cytoplasm</keyword>
<comment type="caution">
    <text evidence="4">Lacks conserved residue(s) required for the propagation of feature annotation.</text>
</comment>
<dbReference type="InterPro" id="IPR029001">
    <property type="entry name" value="ITPase-like_fam"/>
</dbReference>
<comment type="function">
    <text evidence="4">Nucleoside triphosphate pyrophosphatase. May have a dual role in cell division arrest and in preventing the incorporation of modified nucleotides into cellular nucleic acids.</text>
</comment>
<dbReference type="Pfam" id="PF02545">
    <property type="entry name" value="Maf"/>
    <property type="match status" value="1"/>
</dbReference>
<proteinExistence type="inferred from homology"/>
<evidence type="ECO:0000256" key="2">
    <source>
        <dbReference type="ARBA" id="ARBA00022801"/>
    </source>
</evidence>
<dbReference type="InterPro" id="IPR003697">
    <property type="entry name" value="Maf-like"/>
</dbReference>
<dbReference type="PIRSF" id="PIRSF006305">
    <property type="entry name" value="Maf"/>
    <property type="match status" value="1"/>
</dbReference>
<dbReference type="GO" id="GO:0047429">
    <property type="term" value="F:nucleoside triphosphate diphosphatase activity"/>
    <property type="evidence" value="ECO:0007669"/>
    <property type="project" value="UniProtKB-EC"/>
</dbReference>
<reference evidence="5" key="1">
    <citation type="submission" date="2019-02" db="EMBL/GenBank/DDBJ databases">
        <title>A novel Candidatus Liberibacter species associated with the New Zealand native fuchsia psyllid, Ctenarytaina fuchsiae.</title>
        <authorList>
            <person name="Thompson S.M."/>
            <person name="Jorgensen N."/>
            <person name="David C."/>
            <person name="Bulman S.R."/>
            <person name="Smith G.R."/>
        </authorList>
    </citation>
    <scope>NUCLEOTIDE SEQUENCE</scope>
    <source>
        <strain evidence="5">Oxford</strain>
    </source>
</reference>
<dbReference type="EMBL" id="SEOL01000001">
    <property type="protein sequence ID" value="MBL0848732.1"/>
    <property type="molecule type" value="Genomic_DNA"/>
</dbReference>
<comment type="subcellular location">
    <subcellularLocation>
        <location evidence="4">Cytoplasm</location>
    </subcellularLocation>
</comment>
<dbReference type="HAMAP" id="MF_00528">
    <property type="entry name" value="Maf"/>
    <property type="match status" value="1"/>
</dbReference>
<dbReference type="PANTHER" id="PTHR43213">
    <property type="entry name" value="BIFUNCTIONAL DTTP/UTP PYROPHOSPHATASE/METHYLTRANSFERASE PROTEIN-RELATED"/>
    <property type="match status" value="1"/>
</dbReference>
<comment type="cofactor">
    <cofactor evidence="1 4">
        <name>a divalent metal cation</name>
        <dbReference type="ChEBI" id="CHEBI:60240"/>
    </cofactor>
</comment>
<accession>A0A937AL18</accession>
<comment type="similarity">
    <text evidence="4">Belongs to the Maf family.</text>
</comment>
<gene>
    <name evidence="5" type="ORF">EU981_01320</name>
</gene>
<dbReference type="Proteomes" id="UP000736856">
    <property type="component" value="Unassembled WGS sequence"/>
</dbReference>
<name>A0A937AL18_9HYPH</name>
<sequence length="198" mass="22384">MSKNLILASSSISRKTIMKNSGVRFIVVKPNVDEREVEKSLSPSDRSNSEKIALILAEKKALEVSSRYPQFFVIGCDQTMCLENSIYHKPDNMIKAEEHLLALSGKTHRLSSAYVLVKDSKVLRYHISVAQLTMHNISQKFIKHYLKKIGEKALVSIGSYQVDKEGIQLFSSIKGDYFTIVGLPITELLNDLRKEKIL</sequence>
<protein>
    <recommendedName>
        <fullName evidence="4">Nucleoside triphosphate pyrophosphatase</fullName>
        <ecNumber evidence="4">3.6.1.9</ecNumber>
    </recommendedName>
    <alternativeName>
        <fullName evidence="4">Nucleotide pyrophosphatase</fullName>
        <shortName evidence="4">Nucleotide PPase</shortName>
    </alternativeName>
</protein>
<dbReference type="PANTHER" id="PTHR43213:SF5">
    <property type="entry name" value="BIFUNCTIONAL DTTP_UTP PYROPHOSPHATASE_METHYLTRANSFERASE PROTEIN-RELATED"/>
    <property type="match status" value="1"/>
</dbReference>
<comment type="catalytic activity">
    <reaction evidence="4">
        <text>a 2'-deoxyribonucleoside 5'-triphosphate + H2O = a 2'-deoxyribonucleoside 5'-phosphate + diphosphate + H(+)</text>
        <dbReference type="Rhea" id="RHEA:44644"/>
        <dbReference type="ChEBI" id="CHEBI:15377"/>
        <dbReference type="ChEBI" id="CHEBI:15378"/>
        <dbReference type="ChEBI" id="CHEBI:33019"/>
        <dbReference type="ChEBI" id="CHEBI:61560"/>
        <dbReference type="ChEBI" id="CHEBI:65317"/>
        <dbReference type="EC" id="3.6.1.9"/>
    </reaction>
</comment>
<dbReference type="EC" id="3.6.1.9" evidence="4"/>
<comment type="catalytic activity">
    <reaction evidence="4">
        <text>a ribonucleoside 5'-triphosphate + H2O = a ribonucleoside 5'-phosphate + diphosphate + H(+)</text>
        <dbReference type="Rhea" id="RHEA:23996"/>
        <dbReference type="ChEBI" id="CHEBI:15377"/>
        <dbReference type="ChEBI" id="CHEBI:15378"/>
        <dbReference type="ChEBI" id="CHEBI:33019"/>
        <dbReference type="ChEBI" id="CHEBI:58043"/>
        <dbReference type="ChEBI" id="CHEBI:61557"/>
        <dbReference type="EC" id="3.6.1.9"/>
    </reaction>
</comment>
<dbReference type="CDD" id="cd00555">
    <property type="entry name" value="Maf"/>
    <property type="match status" value="1"/>
</dbReference>
<comment type="caution">
    <text evidence="5">The sequence shown here is derived from an EMBL/GenBank/DDBJ whole genome shotgun (WGS) entry which is preliminary data.</text>
</comment>
<evidence type="ECO:0000313" key="6">
    <source>
        <dbReference type="Proteomes" id="UP000736856"/>
    </source>
</evidence>
<keyword evidence="3 4" id="KW-0546">Nucleotide metabolism</keyword>
<evidence type="ECO:0000313" key="5">
    <source>
        <dbReference type="EMBL" id="MBL0848732.1"/>
    </source>
</evidence>
<dbReference type="SUPFAM" id="SSF52972">
    <property type="entry name" value="ITPase-like"/>
    <property type="match status" value="1"/>
</dbReference>
<evidence type="ECO:0000256" key="3">
    <source>
        <dbReference type="ARBA" id="ARBA00023080"/>
    </source>
</evidence>
<evidence type="ECO:0000256" key="4">
    <source>
        <dbReference type="HAMAP-Rule" id="MF_00528"/>
    </source>
</evidence>